<protein>
    <submittedName>
        <fullName evidence="2">Alkyl hydroperoxide reductase/thiol specific antioxidant/Mal allergen</fullName>
    </submittedName>
</protein>
<sequence length="190" mass="21495">MRLGYHDVRRYPAGWQGWLAAHPDALPPEARPRLPGPGDTFPAELPEPFLDIDRRILGPGLEQADFLLLELHSSLCGCCQEELPVYQDLHARITADLELTQRLRMAGIAAYDTRRDLAKARRTGQVGYPLLPDERGEAFAALGRPELPVIMLLRRKEGIGRDYQVLLSHQGRLPKPDVFFEEVRRAVLSR</sequence>
<proteinExistence type="predicted"/>
<dbReference type="STRING" id="690850.Desaf_1484"/>
<reference evidence="2 3" key="1">
    <citation type="journal article" date="2011" name="J. Bacteriol.">
        <title>Genome sequence of the mercury-methylating and pleomorphic Desulfovibrio africanus Strain Walvis Bay.</title>
        <authorList>
            <person name="Brown S.D."/>
            <person name="Wall J.D."/>
            <person name="Kucken A.M."/>
            <person name="Gilmour C.C."/>
            <person name="Podar M."/>
            <person name="Brandt C.C."/>
            <person name="Teshima H."/>
            <person name="Detter J.C."/>
            <person name="Han C.S."/>
            <person name="Land M.L."/>
            <person name="Lucas S."/>
            <person name="Han J."/>
            <person name="Pennacchio L."/>
            <person name="Nolan M."/>
            <person name="Pitluck S."/>
            <person name="Woyke T."/>
            <person name="Goodwin L."/>
            <person name="Palumbo A.V."/>
            <person name="Elias D.A."/>
        </authorList>
    </citation>
    <scope>NUCLEOTIDE SEQUENCE [LARGE SCALE GENOMIC DNA]</scope>
    <source>
        <strain evidence="2 3">Walvis Bay</strain>
    </source>
</reference>
<keyword evidence="3" id="KW-1185">Reference proteome</keyword>
<dbReference type="eggNOG" id="COG0526">
    <property type="taxonomic scope" value="Bacteria"/>
</dbReference>
<gene>
    <name evidence="2" type="ORF">Desaf_1484</name>
</gene>
<dbReference type="EMBL" id="CP003221">
    <property type="protein sequence ID" value="EGJ49821.1"/>
    <property type="molecule type" value="Genomic_DNA"/>
</dbReference>
<dbReference type="PROSITE" id="PS50206">
    <property type="entry name" value="RHODANESE_3"/>
    <property type="match status" value="1"/>
</dbReference>
<dbReference type="SUPFAM" id="SSF52833">
    <property type="entry name" value="Thioredoxin-like"/>
    <property type="match status" value="1"/>
</dbReference>
<name>F3Z0B9_DESAF</name>
<dbReference type="Gene3D" id="3.40.30.10">
    <property type="entry name" value="Glutaredoxin"/>
    <property type="match status" value="1"/>
</dbReference>
<evidence type="ECO:0000313" key="3">
    <source>
        <dbReference type="Proteomes" id="UP000007844"/>
    </source>
</evidence>
<dbReference type="AlphaFoldDB" id="F3Z0B9"/>
<dbReference type="RefSeq" id="WP_014259607.1">
    <property type="nucleotide sequence ID" value="NC_016629.1"/>
</dbReference>
<evidence type="ECO:0000313" key="2">
    <source>
        <dbReference type="EMBL" id="EGJ49821.1"/>
    </source>
</evidence>
<dbReference type="InterPro" id="IPR036249">
    <property type="entry name" value="Thioredoxin-like_sf"/>
</dbReference>
<feature type="domain" description="Rhodanese" evidence="1">
    <location>
        <begin position="2"/>
        <end position="27"/>
    </location>
</feature>
<dbReference type="HOGENOM" id="CLU_1425890_0_0_7"/>
<accession>F3Z0B9</accession>
<dbReference type="KEGG" id="daf:Desaf_1484"/>
<evidence type="ECO:0000259" key="1">
    <source>
        <dbReference type="PROSITE" id="PS50206"/>
    </source>
</evidence>
<organism evidence="2 3">
    <name type="scientific">Desulfocurvibacter africanus subsp. africanus str. Walvis Bay</name>
    <dbReference type="NCBI Taxonomy" id="690850"/>
    <lineage>
        <taxon>Bacteria</taxon>
        <taxon>Pseudomonadati</taxon>
        <taxon>Thermodesulfobacteriota</taxon>
        <taxon>Desulfovibrionia</taxon>
        <taxon>Desulfovibrionales</taxon>
        <taxon>Desulfovibrionaceae</taxon>
        <taxon>Desulfocurvibacter</taxon>
    </lineage>
</organism>
<dbReference type="InterPro" id="IPR001763">
    <property type="entry name" value="Rhodanese-like_dom"/>
</dbReference>
<dbReference type="Proteomes" id="UP000007844">
    <property type="component" value="Chromosome"/>
</dbReference>